<dbReference type="Proteomes" id="UP001159363">
    <property type="component" value="Chromosome 8"/>
</dbReference>
<reference evidence="2 3" key="1">
    <citation type="submission" date="2023-02" db="EMBL/GenBank/DDBJ databases">
        <title>LHISI_Scaffold_Assembly.</title>
        <authorList>
            <person name="Stuart O.P."/>
            <person name="Cleave R."/>
            <person name="Magrath M.J.L."/>
            <person name="Mikheyev A.S."/>
        </authorList>
    </citation>
    <scope>NUCLEOTIDE SEQUENCE [LARGE SCALE GENOMIC DNA]</scope>
    <source>
        <strain evidence="2">Daus_M_001</strain>
        <tissue evidence="2">Leg muscle</tissue>
    </source>
</reference>
<evidence type="ECO:0000313" key="3">
    <source>
        <dbReference type="Proteomes" id="UP001159363"/>
    </source>
</evidence>
<keyword evidence="3" id="KW-1185">Reference proteome</keyword>
<protein>
    <submittedName>
        <fullName evidence="2">Uncharacterized protein</fullName>
    </submittedName>
</protein>
<gene>
    <name evidence="2" type="ORF">PR048_023822</name>
</gene>
<dbReference type="EMBL" id="JARBHB010000009">
    <property type="protein sequence ID" value="KAJ8875914.1"/>
    <property type="molecule type" value="Genomic_DNA"/>
</dbReference>
<sequence>MGCWEGTCHPSDVAWELKKICSAVVSNTAAFIFGSAVPCMVVGSLMALSVGGGLPKPSLQRNHTVLEASITSVETPMYVRQLLCVITKNISAIRAIELLVDQWDTLLLHIVECKHDVALRRLCSQLLSQIPKSRFTTTKQLEVCLNCLLLLSHMLKDCPSSFVCCISSAKHFTVLRLSKLKQGYLTPNNNNEGGLADVEGKFSLSTTSLVFTATTVNHNLSGGPIVVSNAKAGGSHIRFYRSPMGLMIDTNLFPYLVKCCKFAPTPDVPMALETIFGWILMGKKESQPAYYIPHYCVTKLDISTTKLHVVFDASSKISTGSSLNDDYLRIMWHCSPAPYLAICTLRQLARDEAVLFSVASRVLLTDTYGDDVTGADSVHEALTLQYKMLDLLKVGSFVLGKFSSSETTLLSWPPPENLQTPNTHTFNAEEESIVKVFSLQWNPFHELWWRQVPLNGLHSFADSSEAGYAAVYLHASLGHGETQIHLLAAKSRVALLKNHLMSRLELCSTTVGSSDTHSDSHINLVDHLTTAHLENMCGQSGERDRGVSQPVNGGTHPLSPPRLMKTPHKWPVTALTDAQVSDVPVHERKILTGKCVVFQMFEALQESEQCIVFLEQEVLVAGLCEGSHNGARCCVAELLRRAAEHCLREMVQILFARLPQFVEDLRAPSSIKKNMPVICTKHYGVLVWVSIYHHLVLLSEGYLESCSEADVSSAANIVTEFD</sequence>
<dbReference type="InterPro" id="IPR008042">
    <property type="entry name" value="Retrotrans_Pao"/>
</dbReference>
<comment type="caution">
    <text evidence="2">The sequence shown here is derived from an EMBL/GenBank/DDBJ whole genome shotgun (WGS) entry which is preliminary data.</text>
</comment>
<evidence type="ECO:0000313" key="2">
    <source>
        <dbReference type="EMBL" id="KAJ8875914.1"/>
    </source>
</evidence>
<dbReference type="PANTHER" id="PTHR47331">
    <property type="entry name" value="PHD-TYPE DOMAIN-CONTAINING PROTEIN"/>
    <property type="match status" value="1"/>
</dbReference>
<proteinExistence type="predicted"/>
<accession>A0ABQ9GV44</accession>
<feature type="region of interest" description="Disordered" evidence="1">
    <location>
        <begin position="539"/>
        <end position="565"/>
    </location>
</feature>
<name>A0ABQ9GV44_9NEOP</name>
<dbReference type="Pfam" id="PF05380">
    <property type="entry name" value="Peptidase_A17"/>
    <property type="match status" value="1"/>
</dbReference>
<dbReference type="PANTHER" id="PTHR47331:SF1">
    <property type="entry name" value="GAG-LIKE PROTEIN"/>
    <property type="match status" value="1"/>
</dbReference>
<organism evidence="2 3">
    <name type="scientific">Dryococelus australis</name>
    <dbReference type="NCBI Taxonomy" id="614101"/>
    <lineage>
        <taxon>Eukaryota</taxon>
        <taxon>Metazoa</taxon>
        <taxon>Ecdysozoa</taxon>
        <taxon>Arthropoda</taxon>
        <taxon>Hexapoda</taxon>
        <taxon>Insecta</taxon>
        <taxon>Pterygota</taxon>
        <taxon>Neoptera</taxon>
        <taxon>Polyneoptera</taxon>
        <taxon>Phasmatodea</taxon>
        <taxon>Verophasmatodea</taxon>
        <taxon>Anareolatae</taxon>
        <taxon>Phasmatidae</taxon>
        <taxon>Eurycanthinae</taxon>
        <taxon>Dryococelus</taxon>
    </lineage>
</organism>
<evidence type="ECO:0000256" key="1">
    <source>
        <dbReference type="SAM" id="MobiDB-lite"/>
    </source>
</evidence>